<feature type="non-terminal residue" evidence="2">
    <location>
        <position position="135"/>
    </location>
</feature>
<dbReference type="AlphaFoldDB" id="A0A2I0J8U8"/>
<proteinExistence type="predicted"/>
<accession>A0A2I0J8U8</accession>
<gene>
    <name evidence="2" type="ORF">CRG98_027532</name>
</gene>
<protein>
    <submittedName>
        <fullName evidence="2">Uncharacterized protein</fullName>
    </submittedName>
</protein>
<dbReference type="EMBL" id="PGOL01001975">
    <property type="protein sequence ID" value="PKI52116.1"/>
    <property type="molecule type" value="Genomic_DNA"/>
</dbReference>
<reference evidence="2 3" key="1">
    <citation type="submission" date="2017-11" db="EMBL/GenBank/DDBJ databases">
        <title>De-novo sequencing of pomegranate (Punica granatum L.) genome.</title>
        <authorList>
            <person name="Akparov Z."/>
            <person name="Amiraslanov A."/>
            <person name="Hajiyeva S."/>
            <person name="Abbasov M."/>
            <person name="Kaur K."/>
            <person name="Hamwieh A."/>
            <person name="Solovyev V."/>
            <person name="Salamov A."/>
            <person name="Braich B."/>
            <person name="Kosarev P."/>
            <person name="Mahmoud A."/>
            <person name="Hajiyev E."/>
            <person name="Babayeva S."/>
            <person name="Izzatullayeva V."/>
            <person name="Mammadov A."/>
            <person name="Mammadov A."/>
            <person name="Sharifova S."/>
            <person name="Ojaghi J."/>
            <person name="Eynullazada K."/>
            <person name="Bayramov B."/>
            <person name="Abdulazimova A."/>
            <person name="Shahmuradov I."/>
        </authorList>
    </citation>
    <scope>NUCLEOTIDE SEQUENCE [LARGE SCALE GENOMIC DNA]</scope>
    <source>
        <strain evidence="3">cv. AG2017</strain>
        <tissue evidence="2">Leaf</tissue>
    </source>
</reference>
<dbReference type="Proteomes" id="UP000233551">
    <property type="component" value="Unassembled WGS sequence"/>
</dbReference>
<evidence type="ECO:0000313" key="3">
    <source>
        <dbReference type="Proteomes" id="UP000233551"/>
    </source>
</evidence>
<keyword evidence="3" id="KW-1185">Reference proteome</keyword>
<comment type="caution">
    <text evidence="2">The sequence shown here is derived from an EMBL/GenBank/DDBJ whole genome shotgun (WGS) entry which is preliminary data.</text>
</comment>
<feature type="compositionally biased region" description="Basic and acidic residues" evidence="1">
    <location>
        <begin position="12"/>
        <end position="25"/>
    </location>
</feature>
<organism evidence="2 3">
    <name type="scientific">Punica granatum</name>
    <name type="common">Pomegranate</name>
    <dbReference type="NCBI Taxonomy" id="22663"/>
    <lineage>
        <taxon>Eukaryota</taxon>
        <taxon>Viridiplantae</taxon>
        <taxon>Streptophyta</taxon>
        <taxon>Embryophyta</taxon>
        <taxon>Tracheophyta</taxon>
        <taxon>Spermatophyta</taxon>
        <taxon>Magnoliopsida</taxon>
        <taxon>eudicotyledons</taxon>
        <taxon>Gunneridae</taxon>
        <taxon>Pentapetalae</taxon>
        <taxon>rosids</taxon>
        <taxon>malvids</taxon>
        <taxon>Myrtales</taxon>
        <taxon>Lythraceae</taxon>
        <taxon>Punica</taxon>
    </lineage>
</organism>
<name>A0A2I0J8U8_PUNGR</name>
<evidence type="ECO:0000256" key="1">
    <source>
        <dbReference type="SAM" id="MobiDB-lite"/>
    </source>
</evidence>
<feature type="region of interest" description="Disordered" evidence="1">
    <location>
        <begin position="1"/>
        <end position="25"/>
    </location>
</feature>
<evidence type="ECO:0000313" key="2">
    <source>
        <dbReference type="EMBL" id="PKI52116.1"/>
    </source>
</evidence>
<sequence>MTYTRAHAPPRGQKEMAGSHHPLKPREGACTRDLLAAMARLISAVPFGEKYCIYGWNGGRRRRRRREGEGERRFRSEYVWVPLDSQIPIINNYSLPNPKALSLSLINLVITRNPSFLPIIFFVFVRLSSPTFASK</sequence>